<comment type="caution">
    <text evidence="4">The sequence shown here is derived from an EMBL/GenBank/DDBJ whole genome shotgun (WGS) entry which is preliminary data.</text>
</comment>
<proteinExistence type="predicted"/>
<feature type="compositionally biased region" description="Basic and acidic residues" evidence="2">
    <location>
        <begin position="573"/>
        <end position="585"/>
    </location>
</feature>
<name>A0A151N337_ALLMI</name>
<dbReference type="GO" id="GO:0090162">
    <property type="term" value="P:establishment of epithelial cell polarity"/>
    <property type="evidence" value="ECO:0007669"/>
    <property type="project" value="InterPro"/>
</dbReference>
<dbReference type="GO" id="GO:0005814">
    <property type="term" value="C:centriole"/>
    <property type="evidence" value="ECO:0007669"/>
    <property type="project" value="TreeGrafter"/>
</dbReference>
<dbReference type="AlphaFoldDB" id="A0A151N337"/>
<dbReference type="InterPro" id="IPR049390">
    <property type="entry name" value="FBF1_C"/>
</dbReference>
<feature type="compositionally biased region" description="Basic and acidic residues" evidence="2">
    <location>
        <begin position="38"/>
        <end position="55"/>
    </location>
</feature>
<feature type="compositionally biased region" description="Low complexity" evidence="2">
    <location>
        <begin position="464"/>
        <end position="476"/>
    </location>
</feature>
<feature type="compositionally biased region" description="Basic and acidic residues" evidence="2">
    <location>
        <begin position="300"/>
        <end position="326"/>
    </location>
</feature>
<feature type="compositionally biased region" description="Basic and acidic residues" evidence="2">
    <location>
        <begin position="552"/>
        <end position="562"/>
    </location>
</feature>
<keyword evidence="5" id="KW-1185">Reference proteome</keyword>
<evidence type="ECO:0000313" key="5">
    <source>
        <dbReference type="Proteomes" id="UP000050525"/>
    </source>
</evidence>
<evidence type="ECO:0000259" key="3">
    <source>
        <dbReference type="Pfam" id="PF21007"/>
    </source>
</evidence>
<dbReference type="PANTHER" id="PTHR33689:SF1">
    <property type="entry name" value="FAS-BINDING FACTOR 1"/>
    <property type="match status" value="1"/>
</dbReference>
<evidence type="ECO:0000313" key="4">
    <source>
        <dbReference type="EMBL" id="KYO31178.1"/>
    </source>
</evidence>
<organism evidence="4 5">
    <name type="scientific">Alligator mississippiensis</name>
    <name type="common">American alligator</name>
    <dbReference type="NCBI Taxonomy" id="8496"/>
    <lineage>
        <taxon>Eukaryota</taxon>
        <taxon>Metazoa</taxon>
        <taxon>Chordata</taxon>
        <taxon>Craniata</taxon>
        <taxon>Vertebrata</taxon>
        <taxon>Euteleostomi</taxon>
        <taxon>Archelosauria</taxon>
        <taxon>Archosauria</taxon>
        <taxon>Crocodylia</taxon>
        <taxon>Alligatoridae</taxon>
        <taxon>Alligatorinae</taxon>
        <taxon>Alligator</taxon>
    </lineage>
</organism>
<feature type="region of interest" description="Disordered" evidence="2">
    <location>
        <begin position="38"/>
        <end position="108"/>
    </location>
</feature>
<dbReference type="GO" id="GO:0097539">
    <property type="term" value="C:ciliary transition fiber"/>
    <property type="evidence" value="ECO:0007669"/>
    <property type="project" value="InterPro"/>
</dbReference>
<feature type="compositionally biased region" description="Polar residues" evidence="2">
    <location>
        <begin position="449"/>
        <end position="463"/>
    </location>
</feature>
<feature type="region of interest" description="Disordered" evidence="2">
    <location>
        <begin position="122"/>
        <end position="276"/>
    </location>
</feature>
<dbReference type="PANTHER" id="PTHR33689">
    <property type="entry name" value="FAS-BINDING FACTOR 1"/>
    <property type="match status" value="1"/>
</dbReference>
<dbReference type="GO" id="GO:0036064">
    <property type="term" value="C:ciliary basal body"/>
    <property type="evidence" value="ECO:0007669"/>
    <property type="project" value="TreeGrafter"/>
</dbReference>
<reference evidence="4 5" key="1">
    <citation type="journal article" date="2012" name="Genome Biol.">
        <title>Sequencing three crocodilian genomes to illuminate the evolution of archosaurs and amniotes.</title>
        <authorList>
            <person name="St John J.A."/>
            <person name="Braun E.L."/>
            <person name="Isberg S.R."/>
            <person name="Miles L.G."/>
            <person name="Chong A.Y."/>
            <person name="Gongora J."/>
            <person name="Dalzell P."/>
            <person name="Moran C."/>
            <person name="Bed'hom B."/>
            <person name="Abzhanov A."/>
            <person name="Burgess S.C."/>
            <person name="Cooksey A.M."/>
            <person name="Castoe T.A."/>
            <person name="Crawford N.G."/>
            <person name="Densmore L.D."/>
            <person name="Drew J.C."/>
            <person name="Edwards S.V."/>
            <person name="Faircloth B.C."/>
            <person name="Fujita M.K."/>
            <person name="Greenwold M.J."/>
            <person name="Hoffmann F.G."/>
            <person name="Howard J.M."/>
            <person name="Iguchi T."/>
            <person name="Janes D.E."/>
            <person name="Khan S.Y."/>
            <person name="Kohno S."/>
            <person name="de Koning A.J."/>
            <person name="Lance S.L."/>
            <person name="McCarthy F.M."/>
            <person name="McCormack J.E."/>
            <person name="Merchant M.E."/>
            <person name="Peterson D.G."/>
            <person name="Pollock D.D."/>
            <person name="Pourmand N."/>
            <person name="Raney B.J."/>
            <person name="Roessler K.A."/>
            <person name="Sanford J.R."/>
            <person name="Sawyer R.H."/>
            <person name="Schmidt C.J."/>
            <person name="Triplett E.W."/>
            <person name="Tuberville T.D."/>
            <person name="Venegas-Anaya M."/>
            <person name="Howard J.T."/>
            <person name="Jarvis E.D."/>
            <person name="Guillette L.J.Jr."/>
            <person name="Glenn T.C."/>
            <person name="Green R.E."/>
            <person name="Ray D.A."/>
        </authorList>
    </citation>
    <scope>NUCLEOTIDE SEQUENCE [LARGE SCALE GENOMIC DNA]</scope>
    <source>
        <strain evidence="4">KSC_2009_1</strain>
    </source>
</reference>
<feature type="coiled-coil region" evidence="1">
    <location>
        <begin position="1090"/>
        <end position="1134"/>
    </location>
</feature>
<dbReference type="Pfam" id="PF21007">
    <property type="entry name" value="FBF1"/>
    <property type="match status" value="1"/>
</dbReference>
<feature type="compositionally biased region" description="Basic and acidic residues" evidence="2">
    <location>
        <begin position="342"/>
        <end position="361"/>
    </location>
</feature>
<feature type="compositionally biased region" description="Low complexity" evidence="2">
    <location>
        <begin position="85"/>
        <end position="103"/>
    </location>
</feature>
<dbReference type="GO" id="GO:0060271">
    <property type="term" value="P:cilium assembly"/>
    <property type="evidence" value="ECO:0007669"/>
    <property type="project" value="InterPro"/>
</dbReference>
<feature type="coiled-coil region" evidence="1">
    <location>
        <begin position="913"/>
        <end position="962"/>
    </location>
</feature>
<feature type="domain" description="Fas-binding factor 1 C-terminal" evidence="3">
    <location>
        <begin position="687"/>
        <end position="1207"/>
    </location>
</feature>
<feature type="coiled-coil region" evidence="1">
    <location>
        <begin position="670"/>
        <end position="813"/>
    </location>
</feature>
<dbReference type="InterPro" id="IPR033561">
    <property type="entry name" value="FBF1"/>
</dbReference>
<feature type="coiled-coil region" evidence="1">
    <location>
        <begin position="1009"/>
        <end position="1061"/>
    </location>
</feature>
<feature type="region of interest" description="Disordered" evidence="2">
    <location>
        <begin position="298"/>
        <end position="607"/>
    </location>
</feature>
<feature type="compositionally biased region" description="Basic and acidic residues" evidence="2">
    <location>
        <begin position="189"/>
        <end position="202"/>
    </location>
</feature>
<dbReference type="STRING" id="8496.A0A151N337"/>
<gene>
    <name evidence="4" type="primary">FBF1</name>
    <name evidence="4" type="ORF">Y1Q_0016512</name>
</gene>
<accession>A0A151N337</accession>
<keyword evidence="1" id="KW-0175">Coiled coil</keyword>
<sequence>MKSSFELAALTQDQPGLNRLGRGITLLNRIWRWRLNDCEQKPTEERTPASREMATKPKKGLKGSISDVLGDLLGDDDEIPVRSNRPSQPSGASRGRPRGPSSRTNNKSLFEDDFFSKLAAEEGAATEGSDVSDADPQALLETLKDMDNMEADLLGIKKPGSGPGRTTAKSPEKTESSGNPIKPAGKLTSTEKELATRIEKKVLTTPPTTRQQYKKFSFEDLDDPLTGLLSDEEEDAAKKLPPSGSKISPERNTGPAKGKAETSLSSMPGHTTAPMRKKEELMFEDDADDLMSALGFGESLKGDLKQERKGEEEEVRPARSKLDELLGRGTSAKLLERPATGEPKEFKLDKKYQKQPDKEDIWGEEDFTFGAYQPTLASTPEGRQSRRQSVRFSSENISELKTDQRSKPATPPTRSPLRSSKNGADWLGLKDEDFIDLDPLSPTKDSAKGISTASPLNVPSSLTAAKQPSPASQPPSGTKPAAEEAAARPAPTEEEDNWLNNALSRKKAQVQGKVNEESAGPSGPVVQDKDADPISHPSQPDASGKGPQHPAASEDKPIRVEEPGYPVPRLTAPKHDLSLASESRRMASSGDTSSAGPAAASQGHQEGLGPSMLTQVVASGASLQQAVLQQQLMQSEPLALSLLNTGDYEKKLVALQAQLRESVAGYQAELLSTQTHLAQLESQVRKLELERTQQKLLLESLQQRHQEDLELIENAHRSRVKMVEDSYRQREERLRQENEQLATRLLSQCQSAEQAKAELLAQHQRRLAELEQEKVQEVERLRELQRVSVLEMCKDHEEQLQRLKRLKDQEIDAVTSATSHTRSLNGVIEQMEKFSSNLSDLSHKVEVTHQNTSQELEVGARQRDEQLRVLQDRLTQQQRDMEDERGRLQGVIAKMEARLGEQTRLLEQERWRATAEQSKVESLQRSLEEQRRVMTQQLAMEREELERAKSALLEEQKLVMQKCAAERQKLSTEWLELHTQQKLSKERTEREVDRALQMDSQREGTIMTLAKEQADLKIKASELRAKEEQLARERELLEQERQELRLEKERVNTAALNIKQRAEEIDSMSKLSSQKYEEGERDLLEARKVESEHQERLHVVQQQMERLKQQEQHLHQERLNLAHQRRQLEQLREKLPNSPMLLLPKSDLTPPVMQLPRHNPGQTGIPEGTAGPGPSELYARLMLLKYTAERDRDFLEDEQFFLETLKKASYNTSSQTA</sequence>
<dbReference type="EMBL" id="AKHW03004113">
    <property type="protein sequence ID" value="KYO31178.1"/>
    <property type="molecule type" value="Genomic_DNA"/>
</dbReference>
<protein>
    <submittedName>
        <fullName evidence="4">Fas-binding factor 1 isoform B</fullName>
    </submittedName>
</protein>
<evidence type="ECO:0000256" key="2">
    <source>
        <dbReference type="SAM" id="MobiDB-lite"/>
    </source>
</evidence>
<evidence type="ECO:0000256" key="1">
    <source>
        <dbReference type="SAM" id="Coils"/>
    </source>
</evidence>
<dbReference type="Proteomes" id="UP000050525">
    <property type="component" value="Unassembled WGS sequence"/>
</dbReference>